<comment type="caution">
    <text evidence="2">The sequence shown here is derived from an EMBL/GenBank/DDBJ whole genome shotgun (WGS) entry which is preliminary data.</text>
</comment>
<dbReference type="Proteomes" id="UP000540656">
    <property type="component" value="Unassembled WGS sequence"/>
</dbReference>
<dbReference type="Gene3D" id="3.40.30.10">
    <property type="entry name" value="Glutaredoxin"/>
    <property type="match status" value="1"/>
</dbReference>
<gene>
    <name evidence="2" type="ORF">BJ980_001155</name>
</gene>
<reference evidence="2 3" key="1">
    <citation type="submission" date="2020-07" db="EMBL/GenBank/DDBJ databases">
        <title>Sequencing the genomes of 1000 actinobacteria strains.</title>
        <authorList>
            <person name="Klenk H.-P."/>
        </authorList>
    </citation>
    <scope>NUCLEOTIDE SEQUENCE [LARGE SCALE GENOMIC DNA]</scope>
    <source>
        <strain evidence="2 3">DSM 23819</strain>
    </source>
</reference>
<dbReference type="AlphaFoldDB" id="A0A7Y9S0H9"/>
<evidence type="ECO:0000259" key="1">
    <source>
        <dbReference type="Pfam" id="PF01323"/>
    </source>
</evidence>
<dbReference type="RefSeq" id="WP_179501411.1">
    <property type="nucleotide sequence ID" value="NZ_JACCAA010000001.1"/>
</dbReference>
<dbReference type="EMBL" id="JACCAA010000001">
    <property type="protein sequence ID" value="NYG58232.1"/>
    <property type="molecule type" value="Genomic_DNA"/>
</dbReference>
<dbReference type="InterPro" id="IPR036249">
    <property type="entry name" value="Thioredoxin-like_sf"/>
</dbReference>
<dbReference type="GO" id="GO:0016853">
    <property type="term" value="F:isomerase activity"/>
    <property type="evidence" value="ECO:0007669"/>
    <property type="project" value="UniProtKB-KW"/>
</dbReference>
<name>A0A7Y9S0H9_9ACTN</name>
<keyword evidence="3" id="KW-1185">Reference proteome</keyword>
<accession>A0A7Y9S0H9</accession>
<dbReference type="PANTHER" id="PTHR13887">
    <property type="entry name" value="GLUTATHIONE S-TRANSFERASE KAPPA"/>
    <property type="match status" value="1"/>
</dbReference>
<dbReference type="GO" id="GO:0016491">
    <property type="term" value="F:oxidoreductase activity"/>
    <property type="evidence" value="ECO:0007669"/>
    <property type="project" value="InterPro"/>
</dbReference>
<organism evidence="2 3">
    <name type="scientific">Nocardioides daedukensis</name>
    <dbReference type="NCBI Taxonomy" id="634462"/>
    <lineage>
        <taxon>Bacteria</taxon>
        <taxon>Bacillati</taxon>
        <taxon>Actinomycetota</taxon>
        <taxon>Actinomycetes</taxon>
        <taxon>Propionibacteriales</taxon>
        <taxon>Nocardioidaceae</taxon>
        <taxon>Nocardioides</taxon>
    </lineage>
</organism>
<dbReference type="SUPFAM" id="SSF52833">
    <property type="entry name" value="Thioredoxin-like"/>
    <property type="match status" value="1"/>
</dbReference>
<evidence type="ECO:0000313" key="2">
    <source>
        <dbReference type="EMBL" id="NYG58232.1"/>
    </source>
</evidence>
<dbReference type="Pfam" id="PF01323">
    <property type="entry name" value="DSBA"/>
    <property type="match status" value="1"/>
</dbReference>
<evidence type="ECO:0000313" key="3">
    <source>
        <dbReference type="Proteomes" id="UP000540656"/>
    </source>
</evidence>
<feature type="domain" description="DSBA-like thioredoxin" evidence="1">
    <location>
        <begin position="3"/>
        <end position="207"/>
    </location>
</feature>
<sequence>MRIDVWSDVVCPWCYIGKRRLETALEGFEHSDEVEVVWHSYELDPSAPSVPSETMAEVLAKKYGGGVEGAKQMMNQVETVAAEEGLRYRLSENLRVNTVDAHRVLHLALHDGGIALQSALKEALLREHFEELRNVADHDTLVEIAVAVGLDAARVREVLDGKEFLDEVHADVAQARAYGATGVPFFVIDEKYGISGAQPAQVFSQAIEQAWNESRPTLKMVDADGEACGPDGCAI</sequence>
<protein>
    <submittedName>
        <fullName evidence="2">Putative DsbA family dithiol-disulfide isomerase</fullName>
    </submittedName>
</protein>
<dbReference type="InterPro" id="IPR001853">
    <property type="entry name" value="DSBA-like_thioredoxin_dom"/>
</dbReference>
<dbReference type="CDD" id="cd03024">
    <property type="entry name" value="DsbA_FrnE"/>
    <property type="match status" value="1"/>
</dbReference>
<proteinExistence type="predicted"/>
<dbReference type="PANTHER" id="PTHR13887:SF41">
    <property type="entry name" value="THIOREDOXIN SUPERFAMILY PROTEIN"/>
    <property type="match status" value="1"/>
</dbReference>
<keyword evidence="2" id="KW-0413">Isomerase</keyword>